<evidence type="ECO:0000313" key="7">
    <source>
        <dbReference type="Proteomes" id="UP000290876"/>
    </source>
</evidence>
<evidence type="ECO:0000256" key="1">
    <source>
        <dbReference type="ARBA" id="ARBA00022559"/>
    </source>
</evidence>
<keyword evidence="1 6" id="KW-0575">Peroxidase</keyword>
<dbReference type="EMBL" id="LR215043">
    <property type="protein sequence ID" value="VEU78318.1"/>
    <property type="molecule type" value="Genomic_DNA"/>
</dbReference>
<keyword evidence="7" id="KW-1185">Reference proteome</keyword>
<name>A0A449BAW9_9BACT</name>
<keyword evidence="4" id="KW-0676">Redox-active center</keyword>
<dbReference type="OrthoDB" id="9781543at2"/>
<dbReference type="Gene3D" id="3.40.30.10">
    <property type="entry name" value="Glutaredoxin"/>
    <property type="match status" value="1"/>
</dbReference>
<dbReference type="GO" id="GO:0004601">
    <property type="term" value="F:peroxidase activity"/>
    <property type="evidence" value="ECO:0007669"/>
    <property type="project" value="UniProtKB-KW"/>
</dbReference>
<proteinExistence type="predicted"/>
<evidence type="ECO:0000313" key="6">
    <source>
        <dbReference type="EMBL" id="VEU78318.1"/>
    </source>
</evidence>
<evidence type="ECO:0000259" key="5">
    <source>
        <dbReference type="Pfam" id="PF08534"/>
    </source>
</evidence>
<dbReference type="InterPro" id="IPR036249">
    <property type="entry name" value="Thioredoxin-like_sf"/>
</dbReference>
<dbReference type="PANTHER" id="PTHR43110:SF1">
    <property type="entry name" value="THIOL PEROXIDASE"/>
    <property type="match status" value="1"/>
</dbReference>
<dbReference type="RefSeq" id="WP_129623148.1">
    <property type="nucleotide sequence ID" value="NZ_LR215043.1"/>
</dbReference>
<dbReference type="Pfam" id="PF08534">
    <property type="entry name" value="Redoxin"/>
    <property type="match status" value="1"/>
</dbReference>
<feature type="domain" description="Redoxin" evidence="5">
    <location>
        <begin position="45"/>
        <end position="161"/>
    </location>
</feature>
<organism evidence="6 7">
    <name type="scientific">Mycoplasmopsis columbinasalis</name>
    <dbReference type="NCBI Taxonomy" id="114880"/>
    <lineage>
        <taxon>Bacteria</taxon>
        <taxon>Bacillati</taxon>
        <taxon>Mycoplasmatota</taxon>
        <taxon>Mycoplasmoidales</taxon>
        <taxon>Metamycoplasmataceae</taxon>
        <taxon>Mycoplasmopsis</taxon>
    </lineage>
</organism>
<evidence type="ECO:0000256" key="2">
    <source>
        <dbReference type="ARBA" id="ARBA00022862"/>
    </source>
</evidence>
<protein>
    <submittedName>
        <fullName evidence="6">Thiol peroxidase</fullName>
        <ecNumber evidence="6">1.11.1.-</ecNumber>
    </submittedName>
</protein>
<reference evidence="6 7" key="1">
    <citation type="submission" date="2019-01" db="EMBL/GenBank/DDBJ databases">
        <authorList>
            <consortium name="Pathogen Informatics"/>
        </authorList>
    </citation>
    <scope>NUCLEOTIDE SEQUENCE [LARGE SCALE GENOMIC DNA]</scope>
    <source>
        <strain evidence="6 7">NCTC10184</strain>
    </source>
</reference>
<dbReference type="InterPro" id="IPR050455">
    <property type="entry name" value="Tpx_Peroxidase_subfamily"/>
</dbReference>
<sequence>MERTVTLGHLPLTLHGKEAELGQQINLVGAKAGGFVQEKVARNHEFAVLGVFPSINTNVCDLQVLELGKLSEKYTDFDFFTFSVDLPSALGEYKAGHPTGRVELYSDYYNRNVGVQLGVLINELHLLARGLFILDKDNKVVYKQINDVVSSQADFPKLEAELKKLSK</sequence>
<keyword evidence="2" id="KW-0049">Antioxidant</keyword>
<dbReference type="EC" id="1.11.1.-" evidence="6"/>
<dbReference type="Proteomes" id="UP000290876">
    <property type="component" value="Chromosome"/>
</dbReference>
<gene>
    <name evidence="6" type="primary">tpx</name>
    <name evidence="6" type="ORF">NCTC10184_00560</name>
</gene>
<keyword evidence="6" id="KW-0560">Oxidoreductase</keyword>
<dbReference type="PANTHER" id="PTHR43110">
    <property type="entry name" value="THIOL PEROXIDASE"/>
    <property type="match status" value="1"/>
</dbReference>
<dbReference type="InterPro" id="IPR013740">
    <property type="entry name" value="Redoxin"/>
</dbReference>
<evidence type="ECO:0000256" key="4">
    <source>
        <dbReference type="ARBA" id="ARBA00023284"/>
    </source>
</evidence>
<evidence type="ECO:0000256" key="3">
    <source>
        <dbReference type="ARBA" id="ARBA00023157"/>
    </source>
</evidence>
<dbReference type="AlphaFoldDB" id="A0A449BAW9"/>
<accession>A0A449BAW9</accession>
<keyword evidence="3" id="KW-1015">Disulfide bond</keyword>
<dbReference type="SUPFAM" id="SSF52833">
    <property type="entry name" value="Thioredoxin-like"/>
    <property type="match status" value="1"/>
</dbReference>
<dbReference type="KEGG" id="mcob:NCTC10184_00560"/>